<dbReference type="InterPro" id="IPR050194">
    <property type="entry name" value="Glycosyltransferase_grp1"/>
</dbReference>
<name>A0ABP7EH04_9ACTN</name>
<reference evidence="6" key="1">
    <citation type="journal article" date="2019" name="Int. J. Syst. Evol. Microbiol.">
        <title>The Global Catalogue of Microorganisms (GCM) 10K type strain sequencing project: providing services to taxonomists for standard genome sequencing and annotation.</title>
        <authorList>
            <consortium name="The Broad Institute Genomics Platform"/>
            <consortium name="The Broad Institute Genome Sequencing Center for Infectious Disease"/>
            <person name="Wu L."/>
            <person name="Ma J."/>
        </authorList>
    </citation>
    <scope>NUCLEOTIDE SEQUENCE [LARGE SCALE GENOMIC DNA]</scope>
    <source>
        <strain evidence="6">JCM 16548</strain>
    </source>
</reference>
<evidence type="ECO:0000256" key="2">
    <source>
        <dbReference type="ARBA" id="ARBA00022679"/>
    </source>
</evidence>
<protein>
    <submittedName>
        <fullName evidence="5">Glycosyltransferase family 4 protein</fullName>
    </submittedName>
</protein>
<evidence type="ECO:0000256" key="1">
    <source>
        <dbReference type="ARBA" id="ARBA00022676"/>
    </source>
</evidence>
<dbReference type="InterPro" id="IPR028098">
    <property type="entry name" value="Glyco_trans_4-like_N"/>
</dbReference>
<feature type="domain" description="Glycosyl transferase family 1" evidence="3">
    <location>
        <begin position="199"/>
        <end position="354"/>
    </location>
</feature>
<accession>A0ABP7EH04</accession>
<evidence type="ECO:0000313" key="6">
    <source>
        <dbReference type="Proteomes" id="UP001500051"/>
    </source>
</evidence>
<sequence length="387" mass="42109">MTNAIAPDKLGGLERYVRELAAALVRKGHDVTTLSKRTAPDQASAETGDDGVRLLRFTTPAKSDPLFVAKYPLSVASAVRRTVLGADYDVLHGHYPISMLPVTTTRIPYIYTFHAPVYKEVLGERQGEYRAPGPVSGATVRAMKGIERRVLEHAEVVVTLSDFVASEMRANTRPGSTSWQKIPGGLQTDYFTPVRDADTPVPVDRPLIVTARRLVERTGVELLVAAMAEVLRTHPTAQLVITGDGPRRAPIEKQLADLGIAESVHLLGRVSDSDLLAWYRTADLVVTPTLELEGFGLSTAEAMSCGTPVVVTPVGANTEVVAGLGPRFVARSTDPADIAATLKDVLGDPELLRQKRGEARDLVHPRFGWDHVADAYLETYARLPRRR</sequence>
<organism evidence="5 6">
    <name type="scientific">Microlunatus aurantiacus</name>
    <dbReference type="NCBI Taxonomy" id="446786"/>
    <lineage>
        <taxon>Bacteria</taxon>
        <taxon>Bacillati</taxon>
        <taxon>Actinomycetota</taxon>
        <taxon>Actinomycetes</taxon>
        <taxon>Propionibacteriales</taxon>
        <taxon>Propionibacteriaceae</taxon>
        <taxon>Microlunatus</taxon>
    </lineage>
</organism>
<dbReference type="SUPFAM" id="SSF53756">
    <property type="entry name" value="UDP-Glycosyltransferase/glycogen phosphorylase"/>
    <property type="match status" value="1"/>
</dbReference>
<keyword evidence="6" id="KW-1185">Reference proteome</keyword>
<dbReference type="PANTHER" id="PTHR45947">
    <property type="entry name" value="SULFOQUINOVOSYL TRANSFERASE SQD2"/>
    <property type="match status" value="1"/>
</dbReference>
<dbReference type="Pfam" id="PF13579">
    <property type="entry name" value="Glyco_trans_4_4"/>
    <property type="match status" value="1"/>
</dbReference>
<evidence type="ECO:0000259" key="4">
    <source>
        <dbReference type="Pfam" id="PF13579"/>
    </source>
</evidence>
<keyword evidence="2" id="KW-0808">Transferase</keyword>
<dbReference type="CDD" id="cd03801">
    <property type="entry name" value="GT4_PimA-like"/>
    <property type="match status" value="1"/>
</dbReference>
<comment type="caution">
    <text evidence="5">The sequence shown here is derived from an EMBL/GenBank/DDBJ whole genome shotgun (WGS) entry which is preliminary data.</text>
</comment>
<dbReference type="InterPro" id="IPR001296">
    <property type="entry name" value="Glyco_trans_1"/>
</dbReference>
<dbReference type="EMBL" id="BAAAYX010000026">
    <property type="protein sequence ID" value="GAA3718442.1"/>
    <property type="molecule type" value="Genomic_DNA"/>
</dbReference>
<evidence type="ECO:0000313" key="5">
    <source>
        <dbReference type="EMBL" id="GAA3718442.1"/>
    </source>
</evidence>
<dbReference type="Pfam" id="PF00534">
    <property type="entry name" value="Glycos_transf_1"/>
    <property type="match status" value="1"/>
</dbReference>
<dbReference type="Proteomes" id="UP001500051">
    <property type="component" value="Unassembled WGS sequence"/>
</dbReference>
<gene>
    <name evidence="5" type="ORF">GCM10022204_43070</name>
</gene>
<dbReference type="Gene3D" id="3.40.50.2000">
    <property type="entry name" value="Glycogen Phosphorylase B"/>
    <property type="match status" value="2"/>
</dbReference>
<feature type="domain" description="Glycosyltransferase subfamily 4-like N-terminal" evidence="4">
    <location>
        <begin position="11"/>
        <end position="171"/>
    </location>
</feature>
<keyword evidence="1" id="KW-0328">Glycosyltransferase</keyword>
<proteinExistence type="predicted"/>
<dbReference type="PANTHER" id="PTHR45947:SF3">
    <property type="entry name" value="SULFOQUINOVOSYL TRANSFERASE SQD2"/>
    <property type="match status" value="1"/>
</dbReference>
<evidence type="ECO:0000259" key="3">
    <source>
        <dbReference type="Pfam" id="PF00534"/>
    </source>
</evidence>